<dbReference type="Proteomes" id="UP001066276">
    <property type="component" value="Chromosome 1_1"/>
</dbReference>
<reference evidence="1" key="1">
    <citation type="journal article" date="2022" name="bioRxiv">
        <title>Sequencing and chromosome-scale assembly of the giantPleurodeles waltlgenome.</title>
        <authorList>
            <person name="Brown T."/>
            <person name="Elewa A."/>
            <person name="Iarovenko S."/>
            <person name="Subramanian E."/>
            <person name="Araus A.J."/>
            <person name="Petzold A."/>
            <person name="Susuki M."/>
            <person name="Suzuki K.-i.T."/>
            <person name="Hayashi T."/>
            <person name="Toyoda A."/>
            <person name="Oliveira C."/>
            <person name="Osipova E."/>
            <person name="Leigh N.D."/>
            <person name="Simon A."/>
            <person name="Yun M.H."/>
        </authorList>
    </citation>
    <scope>NUCLEOTIDE SEQUENCE</scope>
    <source>
        <strain evidence="1">20211129_DDA</strain>
        <tissue evidence="1">Liver</tissue>
    </source>
</reference>
<dbReference type="EMBL" id="JANPWB010000001">
    <property type="protein sequence ID" value="KAJ1216042.1"/>
    <property type="molecule type" value="Genomic_DNA"/>
</dbReference>
<protein>
    <submittedName>
        <fullName evidence="1">Uncharacterized protein</fullName>
    </submittedName>
</protein>
<sequence>MAGVGAAITTHCLTIHARRAGRFMGTLRVPRLVRISADLAAFFGTRLGVQVPISGVRAGHVFGAGCTRALVTARQALRGPLINPGGAPRTSTFFKKKHKIQTGTEITQGKKEILGSQA</sequence>
<evidence type="ECO:0000313" key="2">
    <source>
        <dbReference type="Proteomes" id="UP001066276"/>
    </source>
</evidence>
<keyword evidence="2" id="KW-1185">Reference proteome</keyword>
<proteinExistence type="predicted"/>
<organism evidence="1 2">
    <name type="scientific">Pleurodeles waltl</name>
    <name type="common">Iberian ribbed newt</name>
    <dbReference type="NCBI Taxonomy" id="8319"/>
    <lineage>
        <taxon>Eukaryota</taxon>
        <taxon>Metazoa</taxon>
        <taxon>Chordata</taxon>
        <taxon>Craniata</taxon>
        <taxon>Vertebrata</taxon>
        <taxon>Euteleostomi</taxon>
        <taxon>Amphibia</taxon>
        <taxon>Batrachia</taxon>
        <taxon>Caudata</taxon>
        <taxon>Salamandroidea</taxon>
        <taxon>Salamandridae</taxon>
        <taxon>Pleurodelinae</taxon>
        <taxon>Pleurodeles</taxon>
    </lineage>
</organism>
<accession>A0AAV7WSX4</accession>
<gene>
    <name evidence="1" type="ORF">NDU88_003648</name>
</gene>
<evidence type="ECO:0000313" key="1">
    <source>
        <dbReference type="EMBL" id="KAJ1216042.1"/>
    </source>
</evidence>
<name>A0AAV7WSX4_PLEWA</name>
<dbReference type="AlphaFoldDB" id="A0AAV7WSX4"/>
<comment type="caution">
    <text evidence="1">The sequence shown here is derived from an EMBL/GenBank/DDBJ whole genome shotgun (WGS) entry which is preliminary data.</text>
</comment>